<name>A0A0E0HZ66_ORYNI</name>
<dbReference type="Proteomes" id="UP000006591">
    <property type="component" value="Chromosome 7"/>
</dbReference>
<dbReference type="EnsemblPlants" id="ONIVA07G08840.1">
    <property type="protein sequence ID" value="ONIVA07G08840.1"/>
    <property type="gene ID" value="ONIVA07G08840"/>
</dbReference>
<accession>A0A0E0HZ66</accession>
<feature type="compositionally biased region" description="Polar residues" evidence="1">
    <location>
        <begin position="20"/>
        <end position="29"/>
    </location>
</feature>
<evidence type="ECO:0000256" key="1">
    <source>
        <dbReference type="SAM" id="MobiDB-lite"/>
    </source>
</evidence>
<evidence type="ECO:0000313" key="2">
    <source>
        <dbReference type="EnsemblPlants" id="ONIVA07G08840.1"/>
    </source>
</evidence>
<dbReference type="Gramene" id="ONIVA07G08840.1">
    <property type="protein sequence ID" value="ONIVA07G08840.1"/>
    <property type="gene ID" value="ONIVA07G08840"/>
</dbReference>
<evidence type="ECO:0000313" key="3">
    <source>
        <dbReference type="Proteomes" id="UP000006591"/>
    </source>
</evidence>
<feature type="compositionally biased region" description="Low complexity" evidence="1">
    <location>
        <begin position="1"/>
        <end position="19"/>
    </location>
</feature>
<organism evidence="2">
    <name type="scientific">Oryza nivara</name>
    <name type="common">Indian wild rice</name>
    <name type="synonym">Oryza sativa f. spontanea</name>
    <dbReference type="NCBI Taxonomy" id="4536"/>
    <lineage>
        <taxon>Eukaryota</taxon>
        <taxon>Viridiplantae</taxon>
        <taxon>Streptophyta</taxon>
        <taxon>Embryophyta</taxon>
        <taxon>Tracheophyta</taxon>
        <taxon>Spermatophyta</taxon>
        <taxon>Magnoliopsida</taxon>
        <taxon>Liliopsida</taxon>
        <taxon>Poales</taxon>
        <taxon>Poaceae</taxon>
        <taxon>BOP clade</taxon>
        <taxon>Oryzoideae</taxon>
        <taxon>Oryzeae</taxon>
        <taxon>Oryzinae</taxon>
        <taxon>Oryza</taxon>
    </lineage>
</organism>
<reference evidence="2" key="1">
    <citation type="submission" date="2015-04" db="UniProtKB">
        <authorList>
            <consortium name="EnsemblPlants"/>
        </authorList>
    </citation>
    <scope>IDENTIFICATION</scope>
    <source>
        <strain evidence="2">SL10</strain>
    </source>
</reference>
<protein>
    <submittedName>
        <fullName evidence="2">Uncharacterized protein</fullName>
    </submittedName>
</protein>
<proteinExistence type="predicted"/>
<sequence length="306" mass="33842">MLILPSSASSSVSLSSLPSTTIHPRTTTPSYLHRDFRSHHHVKTSPALLATTALEPLPATPPRRRISLTCHHRRVLLLPTHCRCIASSSLPTRRPHCLRVVLLLTHRRRVLLLPITRHCLADLLSQRHHQSRGGHRPRVPFAGSTVVVRSTDGVNSATVVQCSIPNACRTVLSTTAATSSSPTPPCCCASLTCHRYRRRVRLPITHSVVLRLADILSPHCHQSRDGHRRCRAAVVVRSSSTAPTPVVSSCPQHLRTLRRLIFLRATQTSDGGRGAGPHELLNIDDQHVSISIQDVGQRRFCSFIYH</sequence>
<feature type="region of interest" description="Disordered" evidence="1">
    <location>
        <begin position="1"/>
        <end position="29"/>
    </location>
</feature>
<dbReference type="HOGENOM" id="CLU_087116_0_0_1"/>
<dbReference type="AlphaFoldDB" id="A0A0E0HZ66"/>
<reference evidence="2" key="2">
    <citation type="submission" date="2018-04" db="EMBL/GenBank/DDBJ databases">
        <title>OnivRS2 (Oryza nivara Reference Sequence Version 2).</title>
        <authorList>
            <person name="Zhang J."/>
            <person name="Kudrna D."/>
            <person name="Lee S."/>
            <person name="Talag J."/>
            <person name="Rajasekar S."/>
            <person name="Welchert J."/>
            <person name="Hsing Y.-I."/>
            <person name="Wing R.A."/>
        </authorList>
    </citation>
    <scope>NUCLEOTIDE SEQUENCE [LARGE SCALE GENOMIC DNA]</scope>
    <source>
        <strain evidence="2">SL10</strain>
    </source>
</reference>
<keyword evidence="3" id="KW-1185">Reference proteome</keyword>